<name>A0ABD0YTP9_9HEMI</name>
<keyword evidence="3" id="KW-1185">Reference proteome</keyword>
<organism evidence="2 3">
    <name type="scientific">Ranatra chinensis</name>
    <dbReference type="NCBI Taxonomy" id="642074"/>
    <lineage>
        <taxon>Eukaryota</taxon>
        <taxon>Metazoa</taxon>
        <taxon>Ecdysozoa</taxon>
        <taxon>Arthropoda</taxon>
        <taxon>Hexapoda</taxon>
        <taxon>Insecta</taxon>
        <taxon>Pterygota</taxon>
        <taxon>Neoptera</taxon>
        <taxon>Paraneoptera</taxon>
        <taxon>Hemiptera</taxon>
        <taxon>Heteroptera</taxon>
        <taxon>Panheteroptera</taxon>
        <taxon>Nepomorpha</taxon>
        <taxon>Nepidae</taxon>
        <taxon>Ranatrinae</taxon>
        <taxon>Ranatra</taxon>
    </lineage>
</organism>
<sequence length="390" mass="43958">MVEANKAKLAAASTVPLPRVALGQGILGYLSKNKQNQPSSTPAAQEKPPAEKPPLDIASQKGKFGWIMLGEEHIPYIIRGEDKYCAVRMVELKLLAKYLNYLNADIYSCTCIRSYYITEAEARLLTEINIKHCECRFGREQFSVKDLVVRLQDASEFYNFLDLCYTKLLNPLSNTKERCGFIRINCDSVVPYTIKDGKQYVPLFYFEGETDNLKQKADKLESWDLAYLKFCCKVQGIRSELFASETCSVISLADIKSYFPHGTVFDEYWPPKVMDSQLLITPKNSGARTWLKVPPGAATTPTSSAIVPNKDPIDTRIVSNCQVSNGWPSIPGNQQRYQSVATTQQPRLQATPISMHSVSIKCFMVTFGEISFQFVLPYPYKCIFGLTNEH</sequence>
<evidence type="ECO:0000313" key="2">
    <source>
        <dbReference type="EMBL" id="KAL1139322.1"/>
    </source>
</evidence>
<feature type="region of interest" description="Disordered" evidence="1">
    <location>
        <begin position="34"/>
        <end position="54"/>
    </location>
</feature>
<comment type="caution">
    <text evidence="2">The sequence shown here is derived from an EMBL/GenBank/DDBJ whole genome shotgun (WGS) entry which is preliminary data.</text>
</comment>
<dbReference type="Proteomes" id="UP001558652">
    <property type="component" value="Unassembled WGS sequence"/>
</dbReference>
<dbReference type="AlphaFoldDB" id="A0ABD0YTP9"/>
<evidence type="ECO:0000256" key="1">
    <source>
        <dbReference type="SAM" id="MobiDB-lite"/>
    </source>
</evidence>
<protein>
    <submittedName>
        <fullName evidence="2">Uncharacterized protein</fullName>
    </submittedName>
</protein>
<dbReference type="EMBL" id="JBFDAA010000002">
    <property type="protein sequence ID" value="KAL1139322.1"/>
    <property type="molecule type" value="Genomic_DNA"/>
</dbReference>
<accession>A0ABD0YTP9</accession>
<evidence type="ECO:0000313" key="3">
    <source>
        <dbReference type="Proteomes" id="UP001558652"/>
    </source>
</evidence>
<proteinExistence type="predicted"/>
<reference evidence="2 3" key="1">
    <citation type="submission" date="2024-07" db="EMBL/GenBank/DDBJ databases">
        <title>Chromosome-level genome assembly of the water stick insect Ranatra chinensis (Heteroptera: Nepidae).</title>
        <authorList>
            <person name="Liu X."/>
        </authorList>
    </citation>
    <scope>NUCLEOTIDE SEQUENCE [LARGE SCALE GENOMIC DNA]</scope>
    <source>
        <strain evidence="2">Cailab_2021Rc</strain>
        <tissue evidence="2">Muscle</tissue>
    </source>
</reference>
<gene>
    <name evidence="2" type="ORF">AAG570_006308</name>
</gene>